<evidence type="ECO:0000313" key="2">
    <source>
        <dbReference type="Proteomes" id="UP000677082"/>
    </source>
</evidence>
<accession>A0A919WCG7</accession>
<reference evidence="1 2" key="1">
    <citation type="submission" date="2021-03" db="EMBL/GenBank/DDBJ databases">
        <title>Whole genome shotgun sequence of Actinoplanes toevensis NBRC 105298.</title>
        <authorList>
            <person name="Komaki H."/>
            <person name="Tamura T."/>
        </authorList>
    </citation>
    <scope>NUCLEOTIDE SEQUENCE [LARGE SCALE GENOMIC DNA]</scope>
    <source>
        <strain evidence="1 2">NBRC 105298</strain>
    </source>
</reference>
<dbReference type="EMBL" id="BOQN01000156">
    <property type="protein sequence ID" value="GIM97655.1"/>
    <property type="molecule type" value="Genomic_DNA"/>
</dbReference>
<dbReference type="AlphaFoldDB" id="A0A919WCG7"/>
<proteinExistence type="predicted"/>
<organism evidence="1 2">
    <name type="scientific">Paractinoplanes toevensis</name>
    <dbReference type="NCBI Taxonomy" id="571911"/>
    <lineage>
        <taxon>Bacteria</taxon>
        <taxon>Bacillati</taxon>
        <taxon>Actinomycetota</taxon>
        <taxon>Actinomycetes</taxon>
        <taxon>Micromonosporales</taxon>
        <taxon>Micromonosporaceae</taxon>
        <taxon>Paractinoplanes</taxon>
    </lineage>
</organism>
<protein>
    <submittedName>
        <fullName evidence="1">Uncharacterized protein</fullName>
    </submittedName>
</protein>
<evidence type="ECO:0000313" key="1">
    <source>
        <dbReference type="EMBL" id="GIM97655.1"/>
    </source>
</evidence>
<sequence length="79" mass="8583">MNDGRWGYWSGGSELSGAADRWEVRWQREPDPRHIAYALTDPVAGIPGAQSVAEPGGSYIDVTLDGASLRLRRADGRGQ</sequence>
<name>A0A919WCG7_9ACTN</name>
<gene>
    <name evidence="1" type="ORF">Ato02nite_094480</name>
</gene>
<comment type="caution">
    <text evidence="1">The sequence shown here is derived from an EMBL/GenBank/DDBJ whole genome shotgun (WGS) entry which is preliminary data.</text>
</comment>
<dbReference type="Proteomes" id="UP000677082">
    <property type="component" value="Unassembled WGS sequence"/>
</dbReference>
<keyword evidence="2" id="KW-1185">Reference proteome</keyword>